<protein>
    <submittedName>
        <fullName evidence="1">Uncharacterized protein</fullName>
    </submittedName>
</protein>
<sequence length="126" mass="14045">MTRPPDSPGVLARLMRIWRRHPVLGTLFPLALALTLFFTVQGALHAVYWADPAHRDQTIAGWMTPRYVAHSWAVPREVMARAVGEVPRLRGGQPTLERIAEMQGVPLAELIARIEAEIAAFRTGTQ</sequence>
<keyword evidence="2" id="KW-1185">Reference proteome</keyword>
<evidence type="ECO:0000313" key="1">
    <source>
        <dbReference type="EMBL" id="MDF0602938.1"/>
    </source>
</evidence>
<evidence type="ECO:0000313" key="2">
    <source>
        <dbReference type="Proteomes" id="UP001220964"/>
    </source>
</evidence>
<gene>
    <name evidence="1" type="ORF">P1J78_19520</name>
</gene>
<proteinExistence type="predicted"/>
<dbReference type="Proteomes" id="UP001220964">
    <property type="component" value="Unassembled WGS sequence"/>
</dbReference>
<dbReference type="EMBL" id="JARGYC010000067">
    <property type="protein sequence ID" value="MDF0602938.1"/>
    <property type="molecule type" value="Genomic_DNA"/>
</dbReference>
<dbReference type="RefSeq" id="WP_275569062.1">
    <property type="nucleotide sequence ID" value="NZ_JARGYC010000067.1"/>
</dbReference>
<comment type="caution">
    <text evidence="1">The sequence shown here is derived from an EMBL/GenBank/DDBJ whole genome shotgun (WGS) entry which is preliminary data.</text>
</comment>
<reference evidence="1" key="1">
    <citation type="submission" date="2023-03" db="EMBL/GenBank/DDBJ databases">
        <title>Multiphase analysis and comparison of six strains from genera Psychromarinibacter, Lutimaribacter, and Maritimibacter, including a novel species: Psychromarinibacter sediminicola sp. nov.</title>
        <authorList>
            <person name="Wang Y.-H."/>
            <person name="Ye M.-Q."/>
            <person name="Du Z.-J."/>
        </authorList>
    </citation>
    <scope>NUCLEOTIDE SEQUENCE</scope>
    <source>
        <strain evidence="1">C21-152</strain>
    </source>
</reference>
<name>A0AAE3NSX0_9RHOB</name>
<organism evidence="1 2">
    <name type="scientific">Psychromarinibacter sediminicola</name>
    <dbReference type="NCBI Taxonomy" id="3033385"/>
    <lineage>
        <taxon>Bacteria</taxon>
        <taxon>Pseudomonadati</taxon>
        <taxon>Pseudomonadota</taxon>
        <taxon>Alphaproteobacteria</taxon>
        <taxon>Rhodobacterales</taxon>
        <taxon>Paracoccaceae</taxon>
        <taxon>Psychromarinibacter</taxon>
    </lineage>
</organism>
<dbReference type="AlphaFoldDB" id="A0AAE3NSX0"/>
<accession>A0AAE3NSX0</accession>